<keyword evidence="1" id="KW-0175">Coiled coil</keyword>
<evidence type="ECO:0000259" key="3">
    <source>
        <dbReference type="Pfam" id="PF07889"/>
    </source>
</evidence>
<comment type="caution">
    <text evidence="4">The sequence shown here is derived from an EMBL/GenBank/DDBJ whole genome shotgun (WGS) entry which is preliminary data.</text>
</comment>
<evidence type="ECO:0000256" key="2">
    <source>
        <dbReference type="SAM" id="Phobius"/>
    </source>
</evidence>
<feature type="transmembrane region" description="Helical" evidence="2">
    <location>
        <begin position="104"/>
        <end position="124"/>
    </location>
</feature>
<keyword evidence="2" id="KW-1133">Transmembrane helix</keyword>
<name>A0AAW2DJP7_9ROSI</name>
<evidence type="ECO:0000313" key="4">
    <source>
        <dbReference type="EMBL" id="KAL0010324.1"/>
    </source>
</evidence>
<dbReference type="Proteomes" id="UP001459277">
    <property type="component" value="Unassembled WGS sequence"/>
</dbReference>
<organism evidence="4 5">
    <name type="scientific">Lithocarpus litseifolius</name>
    <dbReference type="NCBI Taxonomy" id="425828"/>
    <lineage>
        <taxon>Eukaryota</taxon>
        <taxon>Viridiplantae</taxon>
        <taxon>Streptophyta</taxon>
        <taxon>Embryophyta</taxon>
        <taxon>Tracheophyta</taxon>
        <taxon>Spermatophyta</taxon>
        <taxon>Magnoliopsida</taxon>
        <taxon>eudicotyledons</taxon>
        <taxon>Gunneridae</taxon>
        <taxon>Pentapetalae</taxon>
        <taxon>rosids</taxon>
        <taxon>fabids</taxon>
        <taxon>Fagales</taxon>
        <taxon>Fagaceae</taxon>
        <taxon>Lithocarpus</taxon>
    </lineage>
</organism>
<proteinExistence type="predicted"/>
<dbReference type="PANTHER" id="PTHR46667">
    <property type="entry name" value="OS05G0182700 PROTEIN"/>
    <property type="match status" value="1"/>
</dbReference>
<dbReference type="InterPro" id="IPR012458">
    <property type="entry name" value="DUF1664"/>
</dbReference>
<feature type="transmembrane region" description="Helical" evidence="2">
    <location>
        <begin position="28"/>
        <end position="50"/>
    </location>
</feature>
<dbReference type="Pfam" id="PF07889">
    <property type="entry name" value="DUF1664"/>
    <property type="match status" value="1"/>
</dbReference>
<accession>A0AAW2DJP7</accession>
<dbReference type="EMBL" id="JAZDWU010000002">
    <property type="protein sequence ID" value="KAL0010324.1"/>
    <property type="molecule type" value="Genomic_DNA"/>
</dbReference>
<keyword evidence="5" id="KW-1185">Reference proteome</keyword>
<keyword evidence="2" id="KW-0472">Membrane</keyword>
<dbReference type="AlphaFoldDB" id="A0AAW2DJP7"/>
<protein>
    <recommendedName>
        <fullName evidence="3">DUF1664 domain-containing protein</fullName>
    </recommendedName>
</protein>
<reference evidence="4 5" key="1">
    <citation type="submission" date="2024-01" db="EMBL/GenBank/DDBJ databases">
        <title>A telomere-to-telomere, gap-free genome of sweet tea (Lithocarpus litseifolius).</title>
        <authorList>
            <person name="Zhou J."/>
        </authorList>
    </citation>
    <scope>NUCLEOTIDE SEQUENCE [LARGE SCALE GENOMIC DNA]</scope>
    <source>
        <strain evidence="4">Zhou-2022a</strain>
        <tissue evidence="4">Leaf</tissue>
    </source>
</reference>
<keyword evidence="2" id="KW-0812">Transmembrane</keyword>
<evidence type="ECO:0000256" key="1">
    <source>
        <dbReference type="SAM" id="Coils"/>
    </source>
</evidence>
<feature type="domain" description="DUF1664" evidence="3">
    <location>
        <begin position="105"/>
        <end position="208"/>
    </location>
</feature>
<feature type="coiled-coil region" evidence="1">
    <location>
        <begin position="144"/>
        <end position="182"/>
    </location>
</feature>
<gene>
    <name evidence="4" type="ORF">SO802_005432</name>
</gene>
<sequence length="208" mass="23361">MVLYNFSWINGTRQLNFSILQNLIRKGFAILVSLGWGLFSDFIVQLQAVLRGVNEAETEKYGSAAIAAQMRHLAQGIRELAVSRPVTVFNGNSTSSGIWINCSYAFYLVPTAAIGTMGFCYMCWKRLPASSVMFVTKLDMEKAVATVSNQLERVRESISATKRELTQKLENLNRKVEQQKETSTLIANDIDKVNLNLSQIRRDVQSIN</sequence>
<evidence type="ECO:0000313" key="5">
    <source>
        <dbReference type="Proteomes" id="UP001459277"/>
    </source>
</evidence>
<dbReference type="PANTHER" id="PTHR46667:SF1">
    <property type="entry name" value="OS09G0482740 PROTEIN"/>
    <property type="match status" value="1"/>
</dbReference>